<evidence type="ECO:0000313" key="3">
    <source>
        <dbReference type="Proteomes" id="UP001233360"/>
    </source>
</evidence>
<gene>
    <name evidence="2" type="ORF">QE380_001804</name>
</gene>
<dbReference type="RefSeq" id="WP_307003368.1">
    <property type="nucleotide sequence ID" value="NZ_JAUTBK010000002.1"/>
</dbReference>
<proteinExistence type="predicted"/>
<organism evidence="2 3">
    <name type="scientific">Acinetobacter baylyi</name>
    <dbReference type="NCBI Taxonomy" id="202950"/>
    <lineage>
        <taxon>Bacteria</taxon>
        <taxon>Pseudomonadati</taxon>
        <taxon>Pseudomonadota</taxon>
        <taxon>Gammaproteobacteria</taxon>
        <taxon>Moraxellales</taxon>
        <taxon>Moraxellaceae</taxon>
        <taxon>Acinetobacter</taxon>
    </lineage>
</organism>
<accession>A0ABU0UWE0</accession>
<dbReference type="SMART" id="SM00972">
    <property type="entry name" value="SCPU"/>
    <property type="match status" value="2"/>
</dbReference>
<keyword evidence="3" id="KW-1185">Reference proteome</keyword>
<dbReference type="Pfam" id="PF05229">
    <property type="entry name" value="SCPU"/>
    <property type="match status" value="2"/>
</dbReference>
<protein>
    <submittedName>
        <fullName evidence="2">Spore coat protein U-like protein</fullName>
    </submittedName>
</protein>
<sequence>MLLCLGCKSVYADSCWISSPTLNFGSVNTQQVSSKTDLDVTCNQYNNVKTSFNLCFYIEDNSPSGINPRRLISLSWPFDYLNYDLYYDPSFSRMIDNKAAPNNLLCKSLQIENNGQQTVQIPIYGKVYANQNVKADNYQSYNMTVKLLYKSKTGDVVPSVEETLAQQNMVQNYMKTTTKFENSCAVVGVNTLDFGSIISLNQPIYGQTSIQLKCPTNTALKVGLDTGLYASGTQRRMTNAGQFIQYDLYQDSAYSIPWGTSDNSVLKLDTYQPVFTIPVYGRILPQNQNLKAGEYRDTITIKLTY</sequence>
<dbReference type="EMBL" id="JAUTBK010000002">
    <property type="protein sequence ID" value="MDQ1208881.1"/>
    <property type="molecule type" value="Genomic_DNA"/>
</dbReference>
<name>A0ABU0UWE0_ACIBI</name>
<feature type="domain" description="Spore coat protein U/FanG" evidence="1">
    <location>
        <begin position="9"/>
        <end position="140"/>
    </location>
</feature>
<feature type="domain" description="Spore coat protein U/FanG" evidence="1">
    <location>
        <begin position="177"/>
        <end position="301"/>
    </location>
</feature>
<dbReference type="PANTHER" id="PTHR37089">
    <property type="entry name" value="PROTEIN U-RELATED"/>
    <property type="match status" value="1"/>
</dbReference>
<reference evidence="2 3" key="1">
    <citation type="submission" date="2023-07" db="EMBL/GenBank/DDBJ databases">
        <title>Functional and genomic diversity of the sorghum phyllosphere microbiome.</title>
        <authorList>
            <person name="Shade A."/>
        </authorList>
    </citation>
    <scope>NUCLEOTIDE SEQUENCE [LARGE SCALE GENOMIC DNA]</scope>
    <source>
        <strain evidence="2 3">SORGH_AS_0887</strain>
    </source>
</reference>
<dbReference type="InterPro" id="IPR007893">
    <property type="entry name" value="Spore_coat_U/FanG"/>
</dbReference>
<comment type="caution">
    <text evidence="2">The sequence shown here is derived from an EMBL/GenBank/DDBJ whole genome shotgun (WGS) entry which is preliminary data.</text>
</comment>
<dbReference type="Proteomes" id="UP001233360">
    <property type="component" value="Unassembled WGS sequence"/>
</dbReference>
<dbReference type="InterPro" id="IPR053167">
    <property type="entry name" value="Spore_coat_component"/>
</dbReference>
<evidence type="ECO:0000313" key="2">
    <source>
        <dbReference type="EMBL" id="MDQ1208881.1"/>
    </source>
</evidence>
<evidence type="ECO:0000259" key="1">
    <source>
        <dbReference type="Pfam" id="PF05229"/>
    </source>
</evidence>